<keyword evidence="1" id="KW-0732">Signal</keyword>
<organism evidence="2 3">
    <name type="scientific">Nocardia terpenica</name>
    <dbReference type="NCBI Taxonomy" id="455432"/>
    <lineage>
        <taxon>Bacteria</taxon>
        <taxon>Bacillati</taxon>
        <taxon>Actinomycetota</taxon>
        <taxon>Actinomycetes</taxon>
        <taxon>Mycobacteriales</taxon>
        <taxon>Nocardiaceae</taxon>
        <taxon>Nocardia</taxon>
    </lineage>
</organism>
<dbReference type="Proteomes" id="UP000221961">
    <property type="component" value="Chromosome"/>
</dbReference>
<feature type="chain" id="PRO_5012200477" evidence="1">
    <location>
        <begin position="41"/>
        <end position="305"/>
    </location>
</feature>
<dbReference type="KEGG" id="ntp:CRH09_26430"/>
<name>A0A291RPF7_9NOCA</name>
<protein>
    <submittedName>
        <fullName evidence="2">Uncharacterized protein</fullName>
    </submittedName>
</protein>
<reference evidence="2 3" key="1">
    <citation type="submission" date="2017-10" db="EMBL/GenBank/DDBJ databases">
        <title>Comparative genomics between pathogenic Norcardia.</title>
        <authorList>
            <person name="Zeng L."/>
        </authorList>
    </citation>
    <scope>NUCLEOTIDE SEQUENCE [LARGE SCALE GENOMIC DNA]</scope>
    <source>
        <strain evidence="2 3">NC_YFY_NT001</strain>
    </source>
</reference>
<sequence>MLGAARRKCITQNQSRLGQGATLLLLTALMACAAASPASAAPQQASPPVPVPYNVPEYVVQKNLPNGVDWYSVDSADVEKVFPNNELGQQLDAHAPYHFSDAHPDLTWSHEVAIDNFDRVPGDDTFSSRGYTFFVGKILEKAPVNLETDPVLGPASDTYSITNTVTKTHNVFQGWTTGGSVDFGYQSPGGGGSVGPTWTYSKMDNDGTSYQTSSSQQAEFDVPANKWGAIQIRKAGGEYIGYVVSWDSSASRWDLSPAEYFVKAPGVDYAGTWNQVILNPTTRQILSVGPAVPLADTKPAGGNQR</sequence>
<dbReference type="PROSITE" id="PS51257">
    <property type="entry name" value="PROKAR_LIPOPROTEIN"/>
    <property type="match status" value="1"/>
</dbReference>
<proteinExistence type="predicted"/>
<dbReference type="AlphaFoldDB" id="A0A291RPF7"/>
<evidence type="ECO:0000256" key="1">
    <source>
        <dbReference type="SAM" id="SignalP"/>
    </source>
</evidence>
<gene>
    <name evidence="2" type="ORF">CRH09_26430</name>
</gene>
<dbReference type="EMBL" id="CP023778">
    <property type="protein sequence ID" value="ATL69190.1"/>
    <property type="molecule type" value="Genomic_DNA"/>
</dbReference>
<evidence type="ECO:0000313" key="2">
    <source>
        <dbReference type="EMBL" id="ATL69190.1"/>
    </source>
</evidence>
<feature type="signal peptide" evidence="1">
    <location>
        <begin position="1"/>
        <end position="40"/>
    </location>
</feature>
<evidence type="ECO:0000313" key="3">
    <source>
        <dbReference type="Proteomes" id="UP000221961"/>
    </source>
</evidence>
<accession>A0A291RPF7</accession>